<sequence length="150" mass="15772">MSGTPDESVSRSGGPPDRPVRPADHRADGGSSQTDRAGRPGGVFVATGVAARRLARADRNEAARRARAAAVLYGLSVVVTICANLNRRLRTAPGTSAVALAAVRKAYERPWRRANAMRTAACLGALALLGDAGRRGRPHGRGDGHDERTR</sequence>
<protein>
    <submittedName>
        <fullName evidence="2">Uncharacterized protein</fullName>
    </submittedName>
</protein>
<feature type="region of interest" description="Disordered" evidence="1">
    <location>
        <begin position="1"/>
        <end position="41"/>
    </location>
</feature>
<evidence type="ECO:0000256" key="1">
    <source>
        <dbReference type="SAM" id="MobiDB-lite"/>
    </source>
</evidence>
<organism evidence="2">
    <name type="scientific">Streptomyces haneummycinicus</name>
    <dbReference type="NCBI Taxonomy" id="3074435"/>
    <lineage>
        <taxon>Bacteria</taxon>
        <taxon>Bacillati</taxon>
        <taxon>Actinomycetota</taxon>
        <taxon>Actinomycetes</taxon>
        <taxon>Kitasatosporales</taxon>
        <taxon>Streptomycetaceae</taxon>
        <taxon>Streptomyces</taxon>
    </lineage>
</organism>
<reference evidence="2" key="1">
    <citation type="submission" date="2024-06" db="EMBL/GenBank/DDBJ databases">
        <authorList>
            <consortium name="consrtm"/>
            <person name="Uemura M."/>
            <person name="Terahara T."/>
        </authorList>
    </citation>
    <scope>NUCLEOTIDE SEQUENCE</scope>
    <source>
        <strain evidence="2">KM77-8</strain>
    </source>
</reference>
<feature type="compositionally biased region" description="Basic and acidic residues" evidence="1">
    <location>
        <begin position="18"/>
        <end position="28"/>
    </location>
</feature>
<reference evidence="2" key="2">
    <citation type="submission" date="2024-07" db="EMBL/GenBank/DDBJ databases">
        <title>Streptomyces haneummycinica sp. nov., a new antibiotic-producing actinobacterium isolated from marine sediment.</title>
        <authorList>
            <person name="Uemura M."/>
            <person name="Hamada M."/>
            <person name="Hirano S."/>
            <person name="Kobayashi K."/>
            <person name="Ohshiro T."/>
            <person name="Kobayashi T."/>
            <person name="Terahara T."/>
        </authorList>
    </citation>
    <scope>NUCLEOTIDE SEQUENCE</scope>
    <source>
        <strain evidence="2">KM77-8</strain>
    </source>
</reference>
<dbReference type="InterPro" id="IPR013901">
    <property type="entry name" value="Anthrone_oxy"/>
</dbReference>
<dbReference type="EMBL" id="AP035768">
    <property type="protein sequence ID" value="BFO16944.1"/>
    <property type="molecule type" value="Genomic_DNA"/>
</dbReference>
<dbReference type="Pfam" id="PF08592">
    <property type="entry name" value="Anthrone_oxy"/>
    <property type="match status" value="1"/>
</dbReference>
<gene>
    <name evidence="2" type="ORF">SHKM778_33320</name>
</gene>
<accession>A0AAT9HHQ3</accession>
<proteinExistence type="predicted"/>
<feature type="compositionally biased region" description="Polar residues" evidence="1">
    <location>
        <begin position="1"/>
        <end position="11"/>
    </location>
</feature>
<evidence type="ECO:0000313" key="2">
    <source>
        <dbReference type="EMBL" id="BFO16944.1"/>
    </source>
</evidence>
<name>A0AAT9HHQ3_9ACTN</name>
<dbReference type="AlphaFoldDB" id="A0AAT9HHQ3"/>